<organism evidence="3 4">
    <name type="scientific">Paenibacillus planticolens</name>
    <dbReference type="NCBI Taxonomy" id="2654976"/>
    <lineage>
        <taxon>Bacteria</taxon>
        <taxon>Bacillati</taxon>
        <taxon>Bacillota</taxon>
        <taxon>Bacilli</taxon>
        <taxon>Bacillales</taxon>
        <taxon>Paenibacillaceae</taxon>
        <taxon>Paenibacillus</taxon>
    </lineage>
</organism>
<evidence type="ECO:0000313" key="4">
    <source>
        <dbReference type="Proteomes" id="UP000618579"/>
    </source>
</evidence>
<feature type="compositionally biased region" description="Basic and acidic residues" evidence="1">
    <location>
        <begin position="307"/>
        <end position="326"/>
    </location>
</feature>
<keyword evidence="4" id="KW-1185">Reference proteome</keyword>
<evidence type="ECO:0008006" key="5">
    <source>
        <dbReference type="Google" id="ProtNLM"/>
    </source>
</evidence>
<comment type="caution">
    <text evidence="3">The sequence shown here is derived from an EMBL/GenBank/DDBJ whole genome shotgun (WGS) entry which is preliminary data.</text>
</comment>
<feature type="signal peptide" evidence="2">
    <location>
        <begin position="1"/>
        <end position="26"/>
    </location>
</feature>
<reference evidence="3 4" key="1">
    <citation type="submission" date="2019-10" db="EMBL/GenBank/DDBJ databases">
        <title>Description of Paenibacillus pedi sp. nov.</title>
        <authorList>
            <person name="Carlier A."/>
            <person name="Qi S."/>
        </authorList>
    </citation>
    <scope>NUCLEOTIDE SEQUENCE [LARGE SCALE GENOMIC DNA]</scope>
    <source>
        <strain evidence="3 4">LMG 31457</strain>
    </source>
</reference>
<feature type="region of interest" description="Disordered" evidence="1">
    <location>
        <begin position="105"/>
        <end position="164"/>
    </location>
</feature>
<dbReference type="Proteomes" id="UP000618579">
    <property type="component" value="Unassembled WGS sequence"/>
</dbReference>
<accession>A0ABX1ZZS0</accession>
<gene>
    <name evidence="3" type="ORF">GC097_31515</name>
</gene>
<evidence type="ECO:0000256" key="1">
    <source>
        <dbReference type="SAM" id="MobiDB-lite"/>
    </source>
</evidence>
<dbReference type="RefSeq" id="WP_171687310.1">
    <property type="nucleotide sequence ID" value="NZ_WHNZ01000084.1"/>
</dbReference>
<feature type="chain" id="PRO_5047151011" description="DUF5666 domain-containing protein" evidence="2">
    <location>
        <begin position="27"/>
        <end position="326"/>
    </location>
</feature>
<feature type="compositionally biased region" description="Basic and acidic residues" evidence="1">
    <location>
        <begin position="269"/>
        <end position="300"/>
    </location>
</feature>
<sequence>MRKKLPLIIISITLVALMVCGWTAYASTSSNSAISTSVKGAFKSVSSDAVTLTTENGDQSVPLAKSVWVYRNDEKALLTDLKAGDQIEIIVNSKQQAAYVKASSPAASEPVPSPTSSASASAAPEPTQPPAAAQNQVPAPATQKPDPQAMPSSPPDKSIYPGLQGIDLNVDGKHFKLHIGQSKGAASGTTYDLSIKPEDAGMIHLKGDEAAQWIQKLLASIDLKSPNAEQKIAGLLAKQYNLDVSKLHVSMKTKWEQQQAQMQQNVPNKPKEDRKEDKEVKENKEDKQDHKDDRKDDRQGDNNNKQHGKDDPKTKDKARSNGHHDD</sequence>
<evidence type="ECO:0000256" key="2">
    <source>
        <dbReference type="SAM" id="SignalP"/>
    </source>
</evidence>
<keyword evidence="2" id="KW-0732">Signal</keyword>
<evidence type="ECO:0000313" key="3">
    <source>
        <dbReference type="EMBL" id="NOV04507.1"/>
    </source>
</evidence>
<proteinExistence type="predicted"/>
<feature type="region of interest" description="Disordered" evidence="1">
    <location>
        <begin position="253"/>
        <end position="326"/>
    </location>
</feature>
<dbReference type="EMBL" id="WHNZ01000084">
    <property type="protein sequence ID" value="NOV04507.1"/>
    <property type="molecule type" value="Genomic_DNA"/>
</dbReference>
<feature type="compositionally biased region" description="Low complexity" evidence="1">
    <location>
        <begin position="105"/>
        <end position="141"/>
    </location>
</feature>
<protein>
    <recommendedName>
        <fullName evidence="5">DUF5666 domain-containing protein</fullName>
    </recommendedName>
</protein>
<name>A0ABX1ZZS0_9BACL</name>